<dbReference type="GO" id="GO:0006457">
    <property type="term" value="P:protein folding"/>
    <property type="evidence" value="ECO:0007669"/>
    <property type="project" value="InterPro"/>
</dbReference>
<reference evidence="10" key="1">
    <citation type="journal article" date="2005" name="Science">
        <title>Life at depth: Photobacterium profundum genome sequence and expression analysis.</title>
        <authorList>
            <person name="Vezzi A."/>
            <person name="Campanaro S."/>
            <person name="D'Angelo M."/>
            <person name="Simonato F."/>
            <person name="Vitulo N."/>
            <person name="Lauro F.M."/>
            <person name="Cestaro A."/>
            <person name="Malacrida G."/>
            <person name="Simionati B."/>
            <person name="Cannata N."/>
            <person name="Romualdi C."/>
            <person name="Bartlett D.H."/>
            <person name="Valle G."/>
        </authorList>
    </citation>
    <scope>NUCLEOTIDE SEQUENCE [LARGE SCALE GENOMIC DNA]</scope>
    <source>
        <strain evidence="10">ATCC BAA-1253 / SS9</strain>
    </source>
</reference>
<protein>
    <recommendedName>
        <fullName evidence="7">Peptidyl-prolyl cis-trans isomerase</fullName>
        <ecNumber evidence="7">5.2.1.8</ecNumber>
    </recommendedName>
</protein>
<keyword evidence="4 6" id="KW-0697">Rotamase</keyword>
<dbReference type="GO" id="GO:0003755">
    <property type="term" value="F:peptidyl-prolyl cis-trans isomerase activity"/>
    <property type="evidence" value="ECO:0007669"/>
    <property type="project" value="UniProtKB-UniRule"/>
</dbReference>
<comment type="catalytic activity">
    <reaction evidence="1 6 7">
        <text>[protein]-peptidylproline (omega=180) = [protein]-peptidylproline (omega=0)</text>
        <dbReference type="Rhea" id="RHEA:16237"/>
        <dbReference type="Rhea" id="RHEA-COMP:10747"/>
        <dbReference type="Rhea" id="RHEA-COMP:10748"/>
        <dbReference type="ChEBI" id="CHEBI:83833"/>
        <dbReference type="ChEBI" id="CHEBI:83834"/>
        <dbReference type="EC" id="5.2.1.8"/>
    </reaction>
</comment>
<comment type="similarity">
    <text evidence="2 7">Belongs to the FKBP-type PPIase family.</text>
</comment>
<evidence type="ECO:0000256" key="7">
    <source>
        <dbReference type="RuleBase" id="RU003915"/>
    </source>
</evidence>
<dbReference type="eggNOG" id="COG0545">
    <property type="taxonomic scope" value="Bacteria"/>
</dbReference>
<keyword evidence="10" id="KW-1185">Reference proteome</keyword>
<dbReference type="Gene3D" id="3.10.50.40">
    <property type="match status" value="1"/>
</dbReference>
<evidence type="ECO:0000313" key="9">
    <source>
        <dbReference type="EMBL" id="CAG20780.1"/>
    </source>
</evidence>
<proteinExistence type="inferred from homology"/>
<dbReference type="FunFam" id="3.10.50.40:FF:000045">
    <property type="entry name" value="Peptidyl-prolyl cis-trans isomerase"/>
    <property type="match status" value="1"/>
</dbReference>
<dbReference type="PANTHER" id="PTHR43811:SF57">
    <property type="entry name" value="FKBP-TYPE PEPTIDYL-PROLYL CIS-TRANS ISOMERASE FKPA-RELATED"/>
    <property type="match status" value="1"/>
</dbReference>
<evidence type="ECO:0000256" key="3">
    <source>
        <dbReference type="ARBA" id="ARBA00022729"/>
    </source>
</evidence>
<evidence type="ECO:0000256" key="1">
    <source>
        <dbReference type="ARBA" id="ARBA00000971"/>
    </source>
</evidence>
<keyword evidence="5 6" id="KW-0413">Isomerase</keyword>
<dbReference type="Pfam" id="PF00254">
    <property type="entry name" value="FKBP_C"/>
    <property type="match status" value="1"/>
</dbReference>
<dbReference type="EMBL" id="CR378670">
    <property type="protein sequence ID" value="CAG20780.1"/>
    <property type="molecule type" value="Genomic_DNA"/>
</dbReference>
<dbReference type="AlphaFoldDB" id="Q6LPJ6"/>
<dbReference type="STRING" id="298386.PBPRA2395"/>
<dbReference type="PROSITE" id="PS50059">
    <property type="entry name" value="FKBP_PPIASE"/>
    <property type="match status" value="1"/>
</dbReference>
<evidence type="ECO:0000256" key="5">
    <source>
        <dbReference type="ARBA" id="ARBA00023235"/>
    </source>
</evidence>
<evidence type="ECO:0000256" key="6">
    <source>
        <dbReference type="PROSITE-ProRule" id="PRU00277"/>
    </source>
</evidence>
<gene>
    <name evidence="9" type="primary">XAC1550</name>
    <name evidence="9" type="ordered locus">PBPRA2395</name>
</gene>
<dbReference type="PANTHER" id="PTHR43811">
    <property type="entry name" value="FKBP-TYPE PEPTIDYL-PROLYL CIS-TRANS ISOMERASE FKPA"/>
    <property type="match status" value="1"/>
</dbReference>
<keyword evidence="3" id="KW-0732">Signal</keyword>
<sequence length="157" mass="17048">MFKIIVTIALIGLVIFFVQRSYSNKQAAGENIKIGQEFLAENKLKDGVKTTDSGLQYLVLQEGTGAEHPKASDKVTVHYHGTLINGSVFDSSVDRGKTISFGLNQVIKGWTEGVQLMVIGEKTRFFIPSKLAYGNGGAGIIPPGSVLIFDVELFKIN</sequence>
<dbReference type="RefSeq" id="WP_011219064.1">
    <property type="nucleotide sequence ID" value="NC_006370.1"/>
</dbReference>
<name>Q6LPJ6_PHOPR</name>
<evidence type="ECO:0000259" key="8">
    <source>
        <dbReference type="PROSITE" id="PS50059"/>
    </source>
</evidence>
<dbReference type="HOGENOM" id="CLU_013615_7_3_6"/>
<evidence type="ECO:0000256" key="2">
    <source>
        <dbReference type="ARBA" id="ARBA00006577"/>
    </source>
</evidence>
<evidence type="ECO:0000256" key="4">
    <source>
        <dbReference type="ARBA" id="ARBA00023110"/>
    </source>
</evidence>
<accession>Q6LPJ6</accession>
<feature type="domain" description="PPIase FKBP-type" evidence="8">
    <location>
        <begin position="72"/>
        <end position="157"/>
    </location>
</feature>
<dbReference type="EC" id="5.2.1.8" evidence="7"/>
<dbReference type="Pfam" id="PF01346">
    <property type="entry name" value="FKBP_N"/>
    <property type="match status" value="1"/>
</dbReference>
<dbReference type="InterPro" id="IPR000774">
    <property type="entry name" value="PPIase_FKBP_N"/>
</dbReference>
<dbReference type="KEGG" id="ppr:PBPRA2395"/>
<organism evidence="9 10">
    <name type="scientific">Photobacterium profundum (strain SS9)</name>
    <dbReference type="NCBI Taxonomy" id="298386"/>
    <lineage>
        <taxon>Bacteria</taxon>
        <taxon>Pseudomonadati</taxon>
        <taxon>Pseudomonadota</taxon>
        <taxon>Gammaproteobacteria</taxon>
        <taxon>Vibrionales</taxon>
        <taxon>Vibrionaceae</taxon>
        <taxon>Photobacterium</taxon>
    </lineage>
</organism>
<dbReference type="SUPFAM" id="SSF54534">
    <property type="entry name" value="FKBP-like"/>
    <property type="match status" value="1"/>
</dbReference>
<dbReference type="InterPro" id="IPR046357">
    <property type="entry name" value="PPIase_dom_sf"/>
</dbReference>
<dbReference type="Proteomes" id="UP000000593">
    <property type="component" value="Chromosome 1"/>
</dbReference>
<evidence type="ECO:0000313" key="10">
    <source>
        <dbReference type="Proteomes" id="UP000000593"/>
    </source>
</evidence>
<dbReference type="InterPro" id="IPR001179">
    <property type="entry name" value="PPIase_FKBP_dom"/>
</dbReference>